<dbReference type="OrthoDB" id="8432247at2"/>
<feature type="domain" description="HAMP" evidence="6">
    <location>
        <begin position="216"/>
        <end position="269"/>
    </location>
</feature>
<dbReference type="GO" id="GO:0007165">
    <property type="term" value="P:signal transduction"/>
    <property type="evidence" value="ECO:0007669"/>
    <property type="project" value="UniProtKB-KW"/>
</dbReference>
<evidence type="ECO:0000256" key="1">
    <source>
        <dbReference type="ARBA" id="ARBA00023224"/>
    </source>
</evidence>
<dbReference type="Pfam" id="PF00672">
    <property type="entry name" value="HAMP"/>
    <property type="match status" value="1"/>
</dbReference>
<dbReference type="GO" id="GO:0006935">
    <property type="term" value="P:chemotaxis"/>
    <property type="evidence" value="ECO:0007669"/>
    <property type="project" value="UniProtKB-KW"/>
</dbReference>
<keyword evidence="4" id="KW-1133">Transmembrane helix</keyword>
<accession>A0A8G2BKW0</accession>
<keyword evidence="4" id="KW-0812">Transmembrane</keyword>
<feature type="transmembrane region" description="Helical" evidence="4">
    <location>
        <begin position="12"/>
        <end position="33"/>
    </location>
</feature>
<dbReference type="InterPro" id="IPR003660">
    <property type="entry name" value="HAMP_dom"/>
</dbReference>
<proteinExistence type="inferred from homology"/>
<dbReference type="AlphaFoldDB" id="A0A8G2BKW0"/>
<dbReference type="SMART" id="SM00304">
    <property type="entry name" value="HAMP"/>
    <property type="match status" value="1"/>
</dbReference>
<organism evidence="7 8">
    <name type="scientific">Thalassobaculum litoreum DSM 18839</name>
    <dbReference type="NCBI Taxonomy" id="1123362"/>
    <lineage>
        <taxon>Bacteria</taxon>
        <taxon>Pseudomonadati</taxon>
        <taxon>Pseudomonadota</taxon>
        <taxon>Alphaproteobacteria</taxon>
        <taxon>Rhodospirillales</taxon>
        <taxon>Thalassobaculaceae</taxon>
        <taxon>Thalassobaculum</taxon>
    </lineage>
</organism>
<gene>
    <name evidence="7" type="ORF">SAMN05660686_03953</name>
</gene>
<dbReference type="SUPFAM" id="SSF58104">
    <property type="entry name" value="Methyl-accepting chemotaxis protein (MCP) signaling domain"/>
    <property type="match status" value="1"/>
</dbReference>
<dbReference type="Gene3D" id="1.10.287.950">
    <property type="entry name" value="Methyl-accepting chemotaxis protein"/>
    <property type="match status" value="1"/>
</dbReference>
<feature type="transmembrane region" description="Helical" evidence="4">
    <location>
        <begin position="190"/>
        <end position="214"/>
    </location>
</feature>
<dbReference type="PANTHER" id="PTHR32089">
    <property type="entry name" value="METHYL-ACCEPTING CHEMOTAXIS PROTEIN MCPB"/>
    <property type="match status" value="1"/>
</dbReference>
<name>A0A8G2BKW0_9PROT</name>
<dbReference type="PROSITE" id="PS50111">
    <property type="entry name" value="CHEMOTAXIS_TRANSDUC_2"/>
    <property type="match status" value="1"/>
</dbReference>
<protein>
    <submittedName>
        <fullName evidence="7">Methyl-accepting chemotaxis sensory transducer with TarH sensor</fullName>
    </submittedName>
</protein>
<dbReference type="PANTHER" id="PTHR32089:SF112">
    <property type="entry name" value="LYSOZYME-LIKE PROTEIN-RELATED"/>
    <property type="match status" value="1"/>
</dbReference>
<evidence type="ECO:0000256" key="2">
    <source>
        <dbReference type="ARBA" id="ARBA00029447"/>
    </source>
</evidence>
<sequence length="566" mass="58424">MKNLSIMAKISGLIASLVLVAAVIGGVGIYAIGELADQTKSVSVAGEEALLAARVNRNVTVLNRAEFRVAADPSQTILDEAKATIAEERAKIDERLTRLDATATPAQARMIDTIRAAYAAYVVELEETLAIAEKVSGNVQLNAAQQELVQSARASRRQANKLEEVVRTYADSARDGALGTAKTAIETGSALSLTMIVIAAAGLLAGAGAGFALGRFGVALPLQKAVGTLRQLAGGDTATQISGGDRGDEIGDIARAMDTFKQGLIEQRRLEAEADENKRLAEERRKADLIALANQVEERIGQITREVGKSVTDLHAAATQMSAAVEETSAQSTAVAAASEQASSNVQTVATASEELSTAIADVTHQVADTSRRVNKAASNAASAQSEIEKLTAAVTTVNAVIEDINGVAEQTNLLALNATIEAARAGEMGKGFAVVAAEVKGLAQQTTKLTESVAGRIETVVSSAAHVVSVLRSLIEEISEIDEAATAVAASVEEQSAATQEISRNATEAAAGTSEVSSNITGVQTAATQTSQATMIVSGAANGLQTNMVALEKAVDQLVGELRAA</sequence>
<dbReference type="Proteomes" id="UP000198615">
    <property type="component" value="Unassembled WGS sequence"/>
</dbReference>
<dbReference type="InterPro" id="IPR004089">
    <property type="entry name" value="MCPsignal_dom"/>
</dbReference>
<feature type="domain" description="Methyl-accepting transducer" evidence="5">
    <location>
        <begin position="296"/>
        <end position="546"/>
    </location>
</feature>
<dbReference type="GO" id="GO:0005886">
    <property type="term" value="C:plasma membrane"/>
    <property type="evidence" value="ECO:0007669"/>
    <property type="project" value="UniProtKB-SubCell"/>
</dbReference>
<dbReference type="PROSITE" id="PS50885">
    <property type="entry name" value="HAMP"/>
    <property type="match status" value="1"/>
</dbReference>
<comment type="caution">
    <text evidence="7">The sequence shown here is derived from an EMBL/GenBank/DDBJ whole genome shotgun (WGS) entry which is preliminary data.</text>
</comment>
<dbReference type="SMART" id="SM00283">
    <property type="entry name" value="MA"/>
    <property type="match status" value="1"/>
</dbReference>
<dbReference type="RefSeq" id="WP_093153070.1">
    <property type="nucleotide sequence ID" value="NZ_FNBW01000014.1"/>
</dbReference>
<evidence type="ECO:0000256" key="3">
    <source>
        <dbReference type="PROSITE-ProRule" id="PRU00284"/>
    </source>
</evidence>
<keyword evidence="4" id="KW-0472">Membrane</keyword>
<dbReference type="EMBL" id="FNBW01000014">
    <property type="protein sequence ID" value="SDG30446.1"/>
    <property type="molecule type" value="Genomic_DNA"/>
</dbReference>
<comment type="similarity">
    <text evidence="2">Belongs to the methyl-accepting chemotaxis (MCP) protein family.</text>
</comment>
<dbReference type="Gene3D" id="6.10.340.10">
    <property type="match status" value="1"/>
</dbReference>
<keyword evidence="1 3" id="KW-0807">Transducer</keyword>
<evidence type="ECO:0000259" key="5">
    <source>
        <dbReference type="PROSITE" id="PS50111"/>
    </source>
</evidence>
<evidence type="ECO:0000259" key="6">
    <source>
        <dbReference type="PROSITE" id="PS50885"/>
    </source>
</evidence>
<reference evidence="7 8" key="1">
    <citation type="submission" date="2016-10" db="EMBL/GenBank/DDBJ databases">
        <authorList>
            <person name="Varghese N."/>
            <person name="Submissions S."/>
        </authorList>
    </citation>
    <scope>NUCLEOTIDE SEQUENCE [LARGE SCALE GENOMIC DNA]</scope>
    <source>
        <strain evidence="7 8">DSM 18839</strain>
    </source>
</reference>
<evidence type="ECO:0000256" key="4">
    <source>
        <dbReference type="SAM" id="Phobius"/>
    </source>
</evidence>
<evidence type="ECO:0000313" key="7">
    <source>
        <dbReference type="EMBL" id="SDG30446.1"/>
    </source>
</evidence>
<keyword evidence="8" id="KW-1185">Reference proteome</keyword>
<evidence type="ECO:0000313" key="8">
    <source>
        <dbReference type="Proteomes" id="UP000198615"/>
    </source>
</evidence>
<dbReference type="Pfam" id="PF00015">
    <property type="entry name" value="MCPsignal"/>
    <property type="match status" value="1"/>
</dbReference>